<organism evidence="2">
    <name type="scientific">mine drainage metagenome</name>
    <dbReference type="NCBI Taxonomy" id="410659"/>
    <lineage>
        <taxon>unclassified sequences</taxon>
        <taxon>metagenomes</taxon>
        <taxon>ecological metagenomes</taxon>
    </lineage>
</organism>
<dbReference type="PANTHER" id="PTHR23088:SF27">
    <property type="entry name" value="DEAMINATED GLUTATHIONE AMIDASE"/>
    <property type="match status" value="1"/>
</dbReference>
<feature type="domain" description="CN hydrolase" evidence="1">
    <location>
        <begin position="5"/>
        <end position="247"/>
    </location>
</feature>
<protein>
    <recommendedName>
        <fullName evidence="1">CN hydrolase domain-containing protein</fullName>
    </recommendedName>
</protein>
<dbReference type="InterPro" id="IPR036526">
    <property type="entry name" value="C-N_Hydrolase_sf"/>
</dbReference>
<dbReference type="Gene3D" id="3.60.110.10">
    <property type="entry name" value="Carbon-nitrogen hydrolase"/>
    <property type="match status" value="1"/>
</dbReference>
<dbReference type="Pfam" id="PF00795">
    <property type="entry name" value="CN_hydrolase"/>
    <property type="match status" value="1"/>
</dbReference>
<dbReference type="PROSITE" id="PS50263">
    <property type="entry name" value="CN_HYDROLASE"/>
    <property type="match status" value="1"/>
</dbReference>
<reference evidence="2" key="1">
    <citation type="submission" date="2009-10" db="EMBL/GenBank/DDBJ databases">
        <title>Diversity of trophic interactions inside an arsenic-rich microbial ecosystem.</title>
        <authorList>
            <person name="Bertin P.N."/>
            <person name="Heinrich-Salmeron A."/>
            <person name="Pelletier E."/>
            <person name="Goulhen-Chollet F."/>
            <person name="Arsene-Ploetze F."/>
            <person name="Gallien S."/>
            <person name="Calteau A."/>
            <person name="Vallenet D."/>
            <person name="Casiot C."/>
            <person name="Chane-Woon-Ming B."/>
            <person name="Giloteaux L."/>
            <person name="Barakat M."/>
            <person name="Bonnefoy V."/>
            <person name="Bruneel O."/>
            <person name="Chandler M."/>
            <person name="Cleiss J."/>
            <person name="Duran R."/>
            <person name="Elbaz-Poulichet F."/>
            <person name="Fonknechten N."/>
            <person name="Lauga B."/>
            <person name="Mornico D."/>
            <person name="Ortet P."/>
            <person name="Schaeffer C."/>
            <person name="Siguier P."/>
            <person name="Alexander Thil Smith A."/>
            <person name="Van Dorsselaer A."/>
            <person name="Weissenbach J."/>
            <person name="Medigue C."/>
            <person name="Le Paslier D."/>
        </authorList>
    </citation>
    <scope>NUCLEOTIDE SEQUENCE</scope>
</reference>
<gene>
    <name evidence="2" type="ORF">CARN1_1500</name>
</gene>
<dbReference type="InterPro" id="IPR003010">
    <property type="entry name" value="C-N_Hydrolase"/>
</dbReference>
<dbReference type="SUPFAM" id="SSF56317">
    <property type="entry name" value="Carbon-nitrogen hydrolase"/>
    <property type="match status" value="1"/>
</dbReference>
<dbReference type="CDD" id="cd07197">
    <property type="entry name" value="nitrilase"/>
    <property type="match status" value="1"/>
</dbReference>
<name>E6PFP2_9ZZZZ</name>
<dbReference type="AlphaFoldDB" id="E6PFP2"/>
<dbReference type="PANTHER" id="PTHR23088">
    <property type="entry name" value="NITRILASE-RELATED"/>
    <property type="match status" value="1"/>
</dbReference>
<proteinExistence type="predicted"/>
<evidence type="ECO:0000313" key="2">
    <source>
        <dbReference type="EMBL" id="CBH75279.1"/>
    </source>
</evidence>
<comment type="caution">
    <text evidence="2">The sequence shown here is derived from an EMBL/GenBank/DDBJ whole genome shotgun (WGS) entry which is preliminary data.</text>
</comment>
<evidence type="ECO:0000259" key="1">
    <source>
        <dbReference type="PROSITE" id="PS50263"/>
    </source>
</evidence>
<accession>E6PFP2</accession>
<dbReference type="EMBL" id="CABL01000007">
    <property type="protein sequence ID" value="CBH75279.1"/>
    <property type="molecule type" value="Genomic_DNA"/>
</dbReference>
<sequence>MSSQLRVAALQLQAHDRSEFASRWPAIRHAVERSLAEKPALLLLPEATIPAYIIGETPVDPKQIDEAVGELSALARRFESAILTGTVRIVGDRQFNAALLIDRDGSIAGYADKFFLWHFDRRWFTAGDRIAPIDSSLGKIGALVCADGRIPTIAATLVDRGAQILAMPTAWVTSGRNPAALENLQADLLAVVRARENRVPFIAANKSGGEAGIARYCGKSTIVAADGSILARAAENGEERILATVEIDAPNAAVRERALALPGRSPSSAMPAHRRVAVASDSRLVTERTRRLLDAPDGIDDAWKIDDAALTSPFALVEARLHGMRIFRCESDLELGWCERFARARSAELRCYGVLLHRPSNTTFAVDPEGTILTASSPFQPIVSFAIDLARTESGELAPSSDALAALVRVEGLRQRSDA</sequence>